<dbReference type="InterPro" id="IPR037293">
    <property type="entry name" value="Gal_Oxidase_central_sf"/>
</dbReference>
<dbReference type="Gene3D" id="2.130.10.80">
    <property type="entry name" value="Galactose oxidase/kelch, beta-propeller"/>
    <property type="match status" value="1"/>
</dbReference>
<reference evidence="2" key="1">
    <citation type="submission" date="2018-06" db="EMBL/GenBank/DDBJ databases">
        <authorList>
            <person name="Zhirakovskaya E."/>
        </authorList>
    </citation>
    <scope>NUCLEOTIDE SEQUENCE</scope>
</reference>
<name>A0A3B1A0I0_9ZZZZ</name>
<dbReference type="Pfam" id="PF00041">
    <property type="entry name" value="fn3"/>
    <property type="match status" value="1"/>
</dbReference>
<dbReference type="EMBL" id="UOFS01000039">
    <property type="protein sequence ID" value="VAW99258.1"/>
    <property type="molecule type" value="Genomic_DNA"/>
</dbReference>
<dbReference type="AlphaFoldDB" id="A0A3B1A0I0"/>
<dbReference type="PROSITE" id="PS50853">
    <property type="entry name" value="FN3"/>
    <property type="match status" value="1"/>
</dbReference>
<protein>
    <recommendedName>
        <fullName evidence="1">Fibronectin type-III domain-containing protein</fullName>
    </recommendedName>
</protein>
<sequence length="537" mass="57244">MLDDDKDFLFNSSTNELEIRINPLFANKKYRVVVRKIRDKSGNELEELCQWDFSTGTLSSAIGNTGVCGQLSGATSAPQNLRATSGNSTVSLVWEAPLQGSPDSYKLEVSNDEINYSTVIDANNLFANQFSFDDSNVTNGTTYFYRIVAVNGIGDSPKAFSNGVTPKQITVSTELPIKLISNNPTSFSSFGFSVALSPDGLNLAVGEIAGSGLVHLFQKSGVDWLANGRLVSSTNVGGNSRFGDVVAFNPVDSSLAVANTAAIEIFDYANPSWSSTGTVLNIQAQTRSMVFSADGLTLVVGEPSAAASDTISRSGIVEVFSKSSGIWIAESKIISKTPASGNAFGYTVALSQFGNYLAVSEINNTNTVQIFKRSATSWNYIETLVSQRATITGFGSSLKFDPDSTTLAVYDALAINNFGSVQLFNLIGESWKVGQELLSQNPAEFNYFGAALSFSPDGNILVIGEYNGNTVQFFNKNNSVWNYVYEITSAVPTSSTRFGKAIAYDGTALVIGEDAGAAGNINSAGAVYVYTDPITIQ</sequence>
<dbReference type="InterPro" id="IPR013783">
    <property type="entry name" value="Ig-like_fold"/>
</dbReference>
<dbReference type="Gene3D" id="2.130.10.10">
    <property type="entry name" value="YVTN repeat-like/Quinoprotein amine dehydrogenase"/>
    <property type="match status" value="1"/>
</dbReference>
<dbReference type="SUPFAM" id="SSF49265">
    <property type="entry name" value="Fibronectin type III"/>
    <property type="match status" value="1"/>
</dbReference>
<feature type="domain" description="Fibronectin type-III" evidence="1">
    <location>
        <begin position="77"/>
        <end position="169"/>
    </location>
</feature>
<dbReference type="InterPro" id="IPR036116">
    <property type="entry name" value="FN3_sf"/>
</dbReference>
<evidence type="ECO:0000259" key="1">
    <source>
        <dbReference type="PROSITE" id="PS50853"/>
    </source>
</evidence>
<dbReference type="Gene3D" id="2.60.40.10">
    <property type="entry name" value="Immunoglobulins"/>
    <property type="match status" value="1"/>
</dbReference>
<dbReference type="SUPFAM" id="SSF75011">
    <property type="entry name" value="3-carboxy-cis,cis-mucoante lactonizing enzyme"/>
    <property type="match status" value="1"/>
</dbReference>
<dbReference type="CDD" id="cd00063">
    <property type="entry name" value="FN3"/>
    <property type="match status" value="1"/>
</dbReference>
<dbReference type="PANTHER" id="PTHR36220:SF1">
    <property type="entry name" value="GAMMA TUBULIN COMPLEX COMPONENT C-TERMINAL DOMAIN-CONTAINING PROTEIN"/>
    <property type="match status" value="1"/>
</dbReference>
<organism evidence="2">
    <name type="scientific">hydrothermal vent metagenome</name>
    <dbReference type="NCBI Taxonomy" id="652676"/>
    <lineage>
        <taxon>unclassified sequences</taxon>
        <taxon>metagenomes</taxon>
        <taxon>ecological metagenomes</taxon>
    </lineage>
</organism>
<proteinExistence type="predicted"/>
<dbReference type="SMART" id="SM00060">
    <property type="entry name" value="FN3"/>
    <property type="match status" value="1"/>
</dbReference>
<dbReference type="InterPro" id="IPR015943">
    <property type="entry name" value="WD40/YVTN_repeat-like_dom_sf"/>
</dbReference>
<evidence type="ECO:0000313" key="2">
    <source>
        <dbReference type="EMBL" id="VAW99258.1"/>
    </source>
</evidence>
<dbReference type="InterPro" id="IPR003961">
    <property type="entry name" value="FN3_dom"/>
</dbReference>
<accession>A0A3B1A0I0</accession>
<dbReference type="PANTHER" id="PTHR36220">
    <property type="entry name" value="UNNAMED PRODUCT"/>
    <property type="match status" value="1"/>
</dbReference>
<gene>
    <name evidence="2" type="ORF">MNBD_GAMMA22-1476</name>
</gene>